<accession>A0A8S9WZP6</accession>
<comment type="caution">
    <text evidence="1">The sequence shown here is derived from an EMBL/GenBank/DDBJ whole genome shotgun (WGS) entry which is preliminary data.</text>
</comment>
<protein>
    <submittedName>
        <fullName evidence="1">Uncharacterized protein</fullName>
    </submittedName>
</protein>
<dbReference type="Proteomes" id="UP000466442">
    <property type="component" value="Unassembled WGS sequence"/>
</dbReference>
<evidence type="ECO:0000313" key="1">
    <source>
        <dbReference type="EMBL" id="KAF6200815.1"/>
    </source>
</evidence>
<proteinExistence type="predicted"/>
<sequence>MGISLPPPPDQSVVSQADIEQHHNRSIASTPLLANHKACIRYSECSVRNSRDTLLQCSLYQHILSCTRLQPLTKWFQKIDGSLILNNDRI</sequence>
<keyword evidence="2" id="KW-1185">Reference proteome</keyword>
<reference evidence="1" key="1">
    <citation type="journal article" date="2021" name="Mol. Ecol. Resour.">
        <title>Apolygus lucorum genome provides insights into omnivorousness and mesophyll feeding.</title>
        <authorList>
            <person name="Liu Y."/>
            <person name="Liu H."/>
            <person name="Wang H."/>
            <person name="Huang T."/>
            <person name="Liu B."/>
            <person name="Yang B."/>
            <person name="Yin L."/>
            <person name="Li B."/>
            <person name="Zhang Y."/>
            <person name="Zhang S."/>
            <person name="Jiang F."/>
            <person name="Zhang X."/>
            <person name="Ren Y."/>
            <person name="Wang B."/>
            <person name="Wang S."/>
            <person name="Lu Y."/>
            <person name="Wu K."/>
            <person name="Fan W."/>
            <person name="Wang G."/>
        </authorList>
    </citation>
    <scope>NUCLEOTIDE SEQUENCE</scope>
    <source>
        <strain evidence="1">12Hb</strain>
    </source>
</reference>
<dbReference type="AlphaFoldDB" id="A0A8S9WZP6"/>
<organism evidence="1 2">
    <name type="scientific">Apolygus lucorum</name>
    <name type="common">Small green plant bug</name>
    <name type="synonym">Lygocoris lucorum</name>
    <dbReference type="NCBI Taxonomy" id="248454"/>
    <lineage>
        <taxon>Eukaryota</taxon>
        <taxon>Metazoa</taxon>
        <taxon>Ecdysozoa</taxon>
        <taxon>Arthropoda</taxon>
        <taxon>Hexapoda</taxon>
        <taxon>Insecta</taxon>
        <taxon>Pterygota</taxon>
        <taxon>Neoptera</taxon>
        <taxon>Paraneoptera</taxon>
        <taxon>Hemiptera</taxon>
        <taxon>Heteroptera</taxon>
        <taxon>Panheteroptera</taxon>
        <taxon>Cimicomorpha</taxon>
        <taxon>Miridae</taxon>
        <taxon>Mirini</taxon>
        <taxon>Apolygus</taxon>
    </lineage>
</organism>
<name>A0A8S9WZP6_APOLU</name>
<gene>
    <name evidence="1" type="ORF">GE061_005262</name>
</gene>
<dbReference type="EMBL" id="WIXP02000013">
    <property type="protein sequence ID" value="KAF6200815.1"/>
    <property type="molecule type" value="Genomic_DNA"/>
</dbReference>
<evidence type="ECO:0000313" key="2">
    <source>
        <dbReference type="Proteomes" id="UP000466442"/>
    </source>
</evidence>